<organism evidence="3 4">
    <name type="scientific">Nitrosococcus oceani C-27</name>
    <dbReference type="NCBI Taxonomy" id="314279"/>
    <lineage>
        <taxon>Bacteria</taxon>
        <taxon>Pseudomonadati</taxon>
        <taxon>Pseudomonadota</taxon>
        <taxon>Gammaproteobacteria</taxon>
        <taxon>Chromatiales</taxon>
        <taxon>Chromatiaceae</taxon>
        <taxon>Nitrosococcus</taxon>
    </lineage>
</organism>
<gene>
    <name evidence="3" type="ORF">IB75_07885</name>
</gene>
<dbReference type="Proteomes" id="UP000028839">
    <property type="component" value="Unassembled WGS sequence"/>
</dbReference>
<feature type="chain" id="PRO_5002408647" evidence="2">
    <location>
        <begin position="22"/>
        <end position="179"/>
    </location>
</feature>
<proteinExistence type="predicted"/>
<evidence type="ECO:0000313" key="4">
    <source>
        <dbReference type="Proteomes" id="UP000028839"/>
    </source>
</evidence>
<dbReference type="HOGENOM" id="CLU_1501973_0_0_6"/>
<name>A0A0E2ZMF9_9GAMM</name>
<feature type="region of interest" description="Disordered" evidence="1">
    <location>
        <begin position="111"/>
        <end position="139"/>
    </location>
</feature>
<reference evidence="3 4" key="1">
    <citation type="submission" date="2014-07" db="EMBL/GenBank/DDBJ databases">
        <title>Comparative analysis of Nitrosococcus oceani genome inventories of strains from Pacific and Atlantic gyres.</title>
        <authorList>
            <person name="Lim C.K."/>
            <person name="Wang L."/>
            <person name="Sayavedra-Soto L.A."/>
            <person name="Klotz M.G."/>
        </authorList>
    </citation>
    <scope>NUCLEOTIDE SEQUENCE [LARGE SCALE GENOMIC DNA]</scope>
    <source>
        <strain evidence="3 4">C-27</strain>
    </source>
</reference>
<dbReference type="EMBL" id="JPGN01000045">
    <property type="protein sequence ID" value="KFI19577.1"/>
    <property type="molecule type" value="Genomic_DNA"/>
</dbReference>
<sequence length="179" mass="17936">MKRKSFFMVIVGLGISLSAQAEPSFLTLSQVEGIVLVNQDKQFARAHNGMVLREGDRVVTMKESQVALRSEQHDCGTFLQENSLLTVPGNLNCEALTHTKTERYAALGDEVTVPPAPGTGNAAPQGGGSTAAATTPGTTGGATGGGISATASLIVGGVVVAAGGGLAAGLAATSEASPD</sequence>
<accession>A0A0E2ZMF9</accession>
<dbReference type="AlphaFoldDB" id="A0A0E2ZMF9"/>
<evidence type="ECO:0000256" key="1">
    <source>
        <dbReference type="SAM" id="MobiDB-lite"/>
    </source>
</evidence>
<dbReference type="OrthoDB" id="9852483at2"/>
<evidence type="ECO:0000313" key="3">
    <source>
        <dbReference type="EMBL" id="KFI19577.1"/>
    </source>
</evidence>
<comment type="caution">
    <text evidence="3">The sequence shown here is derived from an EMBL/GenBank/DDBJ whole genome shotgun (WGS) entry which is preliminary data.</text>
</comment>
<feature type="signal peptide" evidence="2">
    <location>
        <begin position="1"/>
        <end position="21"/>
    </location>
</feature>
<keyword evidence="2" id="KW-0732">Signal</keyword>
<evidence type="ECO:0000256" key="2">
    <source>
        <dbReference type="SAM" id="SignalP"/>
    </source>
</evidence>
<protein>
    <submittedName>
        <fullName evidence="3">Uncharacterized protein</fullName>
    </submittedName>
</protein>